<dbReference type="Gene3D" id="3.10.20.30">
    <property type="match status" value="1"/>
</dbReference>
<dbReference type="InterPro" id="IPR002320">
    <property type="entry name" value="Thr-tRNA-ligase_IIa"/>
</dbReference>
<dbReference type="CDD" id="cd01667">
    <property type="entry name" value="TGS_ThrRS"/>
    <property type="match status" value="1"/>
</dbReference>
<dbReference type="InterPro" id="IPR018163">
    <property type="entry name" value="Thr/Ala-tRNA-synth_IIc_edit"/>
</dbReference>
<dbReference type="Pfam" id="PF07973">
    <property type="entry name" value="tRNA_SAD"/>
    <property type="match status" value="1"/>
</dbReference>
<comment type="catalytic activity">
    <reaction evidence="13 14">
        <text>tRNA(Thr) + L-threonine + ATP = L-threonyl-tRNA(Thr) + AMP + diphosphate + H(+)</text>
        <dbReference type="Rhea" id="RHEA:24624"/>
        <dbReference type="Rhea" id="RHEA-COMP:9670"/>
        <dbReference type="Rhea" id="RHEA-COMP:9704"/>
        <dbReference type="ChEBI" id="CHEBI:15378"/>
        <dbReference type="ChEBI" id="CHEBI:30616"/>
        <dbReference type="ChEBI" id="CHEBI:33019"/>
        <dbReference type="ChEBI" id="CHEBI:57926"/>
        <dbReference type="ChEBI" id="CHEBI:78442"/>
        <dbReference type="ChEBI" id="CHEBI:78534"/>
        <dbReference type="ChEBI" id="CHEBI:456215"/>
        <dbReference type="EC" id="6.1.1.3"/>
    </reaction>
</comment>
<comment type="cofactor">
    <cofactor evidence="14">
        <name>Zn(2+)</name>
        <dbReference type="ChEBI" id="CHEBI:29105"/>
    </cofactor>
    <text evidence="14">Binds 1 zinc ion per subunit.</text>
</comment>
<dbReference type="GO" id="GO:0006435">
    <property type="term" value="P:threonyl-tRNA aminoacylation"/>
    <property type="evidence" value="ECO:0007669"/>
    <property type="project" value="UniProtKB-UniRule"/>
</dbReference>
<proteinExistence type="inferred from homology"/>
<evidence type="ECO:0000313" key="18">
    <source>
        <dbReference type="Proteomes" id="UP000006851"/>
    </source>
</evidence>
<comment type="subunit">
    <text evidence="14">Homodimer.</text>
</comment>
<keyword evidence="4 14" id="KW-0820">tRNA-binding</keyword>
<dbReference type="PROSITE" id="PS51880">
    <property type="entry name" value="TGS"/>
    <property type="match status" value="1"/>
</dbReference>
<dbReference type="InterPro" id="IPR002314">
    <property type="entry name" value="aa-tRNA-synt_IIb"/>
</dbReference>
<evidence type="ECO:0000256" key="10">
    <source>
        <dbReference type="ARBA" id="ARBA00022884"/>
    </source>
</evidence>
<protein>
    <recommendedName>
        <fullName evidence="14">Threonine--tRNA ligase</fullName>
        <ecNumber evidence="14">6.1.1.3</ecNumber>
    </recommendedName>
    <alternativeName>
        <fullName evidence="14">Threonyl-tRNA synthetase</fullName>
        <shortName evidence="14">ThrRS</shortName>
    </alternativeName>
</protein>
<gene>
    <name evidence="14" type="primary">thrS</name>
    <name evidence="17" type="ordered locus">Corgl_0815</name>
</gene>
<keyword evidence="6 14" id="KW-0479">Metal-binding</keyword>
<evidence type="ECO:0000256" key="13">
    <source>
        <dbReference type="ARBA" id="ARBA00049515"/>
    </source>
</evidence>
<dbReference type="Gene3D" id="3.30.980.10">
    <property type="entry name" value="Threonyl-trna Synthetase, Chain A, domain 2"/>
    <property type="match status" value="1"/>
</dbReference>
<evidence type="ECO:0000256" key="4">
    <source>
        <dbReference type="ARBA" id="ARBA00022555"/>
    </source>
</evidence>
<dbReference type="SUPFAM" id="SSF52954">
    <property type="entry name" value="Class II aaRS ABD-related"/>
    <property type="match status" value="1"/>
</dbReference>
<comment type="similarity">
    <text evidence="2 14">Belongs to the class-II aminoacyl-tRNA synthetase family.</text>
</comment>
<dbReference type="InterPro" id="IPR047246">
    <property type="entry name" value="ThrRS_anticodon"/>
</dbReference>
<keyword evidence="7 14" id="KW-0547">Nucleotide-binding</keyword>
<dbReference type="Pfam" id="PF03129">
    <property type="entry name" value="HGTP_anticodon"/>
    <property type="match status" value="1"/>
</dbReference>
<dbReference type="FunFam" id="3.40.50.800:FF:000001">
    <property type="entry name" value="Threonine--tRNA ligase"/>
    <property type="match status" value="1"/>
</dbReference>
<dbReference type="PANTHER" id="PTHR11451">
    <property type="entry name" value="THREONINE-TRNA LIGASE"/>
    <property type="match status" value="1"/>
</dbReference>
<evidence type="ECO:0000256" key="6">
    <source>
        <dbReference type="ARBA" id="ARBA00022723"/>
    </source>
</evidence>
<keyword evidence="12 14" id="KW-0030">Aminoacyl-tRNA synthetase</keyword>
<organism evidence="17 18">
    <name type="scientific">Coriobacterium glomerans (strain ATCC 49209 / DSM 20642 / JCM 10262 / PW2)</name>
    <dbReference type="NCBI Taxonomy" id="700015"/>
    <lineage>
        <taxon>Bacteria</taxon>
        <taxon>Bacillati</taxon>
        <taxon>Actinomycetota</taxon>
        <taxon>Coriobacteriia</taxon>
        <taxon>Coriobacteriales</taxon>
        <taxon>Coriobacteriaceae</taxon>
        <taxon>Coriobacterium</taxon>
    </lineage>
</organism>
<dbReference type="InterPro" id="IPR006195">
    <property type="entry name" value="aa-tRNA-synth_II"/>
</dbReference>
<evidence type="ECO:0000256" key="3">
    <source>
        <dbReference type="ARBA" id="ARBA00022490"/>
    </source>
</evidence>
<dbReference type="Proteomes" id="UP000006851">
    <property type="component" value="Chromosome"/>
</dbReference>
<evidence type="ECO:0000259" key="15">
    <source>
        <dbReference type="PROSITE" id="PS50862"/>
    </source>
</evidence>
<evidence type="ECO:0000259" key="16">
    <source>
        <dbReference type="PROSITE" id="PS51880"/>
    </source>
</evidence>
<dbReference type="EMBL" id="CP002628">
    <property type="protein sequence ID" value="AEB06928.1"/>
    <property type="molecule type" value="Genomic_DNA"/>
</dbReference>
<dbReference type="InterPro" id="IPR012676">
    <property type="entry name" value="TGS-like"/>
</dbReference>
<feature type="domain" description="Aminoacyl-transfer RNA synthetases class-II family profile" evidence="15">
    <location>
        <begin position="271"/>
        <end position="544"/>
    </location>
</feature>
<evidence type="ECO:0000256" key="8">
    <source>
        <dbReference type="ARBA" id="ARBA00022833"/>
    </source>
</evidence>
<keyword evidence="9 14" id="KW-0067">ATP-binding</keyword>
<dbReference type="Pfam" id="PF02824">
    <property type="entry name" value="TGS"/>
    <property type="match status" value="1"/>
</dbReference>
<feature type="binding site" evidence="14">
    <location>
        <position position="345"/>
    </location>
    <ligand>
        <name>Zn(2+)</name>
        <dbReference type="ChEBI" id="CHEBI:29105"/>
        <note>catalytic</note>
    </ligand>
</feature>
<dbReference type="SMART" id="SM00863">
    <property type="entry name" value="tRNA_SAD"/>
    <property type="match status" value="1"/>
</dbReference>
<dbReference type="InterPro" id="IPR012675">
    <property type="entry name" value="Beta-grasp_dom_sf"/>
</dbReference>
<dbReference type="FunFam" id="3.30.980.10:FF:000005">
    <property type="entry name" value="Threonyl-tRNA synthetase, mitochondrial"/>
    <property type="match status" value="1"/>
</dbReference>
<keyword evidence="8 14" id="KW-0862">Zinc</keyword>
<dbReference type="AlphaFoldDB" id="F2N7N6"/>
<dbReference type="GO" id="GO:0016787">
    <property type="term" value="F:hydrolase activity"/>
    <property type="evidence" value="ECO:0007669"/>
    <property type="project" value="UniProtKB-KW"/>
</dbReference>
<dbReference type="EC" id="6.1.1.3" evidence="14"/>
<dbReference type="PANTHER" id="PTHR11451:SF44">
    <property type="entry name" value="THREONINE--TRNA LIGASE, CHLOROPLASTIC_MITOCHONDRIAL 2"/>
    <property type="match status" value="1"/>
</dbReference>
<dbReference type="InterPro" id="IPR012947">
    <property type="entry name" value="tRNA_SAD"/>
</dbReference>
<dbReference type="GO" id="GO:0005524">
    <property type="term" value="F:ATP binding"/>
    <property type="evidence" value="ECO:0007669"/>
    <property type="project" value="UniProtKB-UniRule"/>
</dbReference>
<evidence type="ECO:0000256" key="11">
    <source>
        <dbReference type="ARBA" id="ARBA00022917"/>
    </source>
</evidence>
<keyword evidence="17" id="KW-0378">Hydrolase</keyword>
<dbReference type="eggNOG" id="COG0441">
    <property type="taxonomic scope" value="Bacteria"/>
</dbReference>
<dbReference type="RefSeq" id="WP_013708671.1">
    <property type="nucleotide sequence ID" value="NC_015389.1"/>
</dbReference>
<dbReference type="InterPro" id="IPR004154">
    <property type="entry name" value="Anticodon-bd"/>
</dbReference>
<dbReference type="NCBIfam" id="TIGR00418">
    <property type="entry name" value="thrS"/>
    <property type="match status" value="1"/>
</dbReference>
<dbReference type="Gene3D" id="3.30.930.10">
    <property type="entry name" value="Bira Bifunctional Protein, Domain 2"/>
    <property type="match status" value="1"/>
</dbReference>
<comment type="subcellular location">
    <subcellularLocation>
        <location evidence="1 14">Cytoplasm</location>
    </subcellularLocation>
</comment>
<dbReference type="STRING" id="700015.Corgl_0815"/>
<evidence type="ECO:0000256" key="7">
    <source>
        <dbReference type="ARBA" id="ARBA00022741"/>
    </source>
</evidence>
<evidence type="ECO:0000256" key="12">
    <source>
        <dbReference type="ARBA" id="ARBA00023146"/>
    </source>
</evidence>
<name>F2N7N6_CORGP</name>
<dbReference type="Gene3D" id="3.40.50.800">
    <property type="entry name" value="Anticodon-binding domain"/>
    <property type="match status" value="1"/>
</dbReference>
<dbReference type="InterPro" id="IPR045864">
    <property type="entry name" value="aa-tRNA-synth_II/BPL/LPL"/>
</dbReference>
<dbReference type="PROSITE" id="PS50862">
    <property type="entry name" value="AA_TRNA_LIGASE_II"/>
    <property type="match status" value="1"/>
</dbReference>
<evidence type="ECO:0000256" key="9">
    <source>
        <dbReference type="ARBA" id="ARBA00022840"/>
    </source>
</evidence>
<feature type="binding site" evidence="14">
    <location>
        <position position="521"/>
    </location>
    <ligand>
        <name>Zn(2+)</name>
        <dbReference type="ChEBI" id="CHEBI:29105"/>
        <note>catalytic</note>
    </ligand>
</feature>
<dbReference type="CDD" id="cd00771">
    <property type="entry name" value="ThrRS_core"/>
    <property type="match status" value="1"/>
</dbReference>
<evidence type="ECO:0000256" key="5">
    <source>
        <dbReference type="ARBA" id="ARBA00022598"/>
    </source>
</evidence>
<keyword evidence="18" id="KW-1185">Reference proteome</keyword>
<dbReference type="InterPro" id="IPR036621">
    <property type="entry name" value="Anticodon-bd_dom_sf"/>
</dbReference>
<dbReference type="SUPFAM" id="SSF81271">
    <property type="entry name" value="TGS-like"/>
    <property type="match status" value="1"/>
</dbReference>
<dbReference type="PRINTS" id="PR01047">
    <property type="entry name" value="TRNASYNTHTHR"/>
</dbReference>
<dbReference type="KEGG" id="cgo:Corgl_0815"/>
<evidence type="ECO:0000256" key="1">
    <source>
        <dbReference type="ARBA" id="ARBA00004496"/>
    </source>
</evidence>
<comment type="caution">
    <text evidence="14">Lacks conserved residue(s) required for the propagation of feature annotation.</text>
</comment>
<feature type="binding site" evidence="14">
    <location>
        <position position="396"/>
    </location>
    <ligand>
        <name>Zn(2+)</name>
        <dbReference type="ChEBI" id="CHEBI:29105"/>
        <note>catalytic</note>
    </ligand>
</feature>
<keyword evidence="11 14" id="KW-0648">Protein biosynthesis</keyword>
<keyword evidence="3 14" id="KW-0963">Cytoplasm</keyword>
<dbReference type="FunFam" id="3.30.930.10:FF:000019">
    <property type="entry name" value="Threonine--tRNA ligase"/>
    <property type="match status" value="1"/>
</dbReference>
<evidence type="ECO:0000256" key="14">
    <source>
        <dbReference type="HAMAP-Rule" id="MF_00184"/>
    </source>
</evidence>
<keyword evidence="5 14" id="KW-0436">Ligase</keyword>
<dbReference type="HAMAP" id="MF_00184">
    <property type="entry name" value="Thr_tRNA_synth"/>
    <property type="match status" value="1"/>
</dbReference>
<dbReference type="GO" id="GO:0004829">
    <property type="term" value="F:threonine-tRNA ligase activity"/>
    <property type="evidence" value="ECO:0007669"/>
    <property type="project" value="UniProtKB-UniRule"/>
</dbReference>
<evidence type="ECO:0000256" key="2">
    <source>
        <dbReference type="ARBA" id="ARBA00008226"/>
    </source>
</evidence>
<dbReference type="SUPFAM" id="SSF55681">
    <property type="entry name" value="Class II aaRS and biotin synthetases"/>
    <property type="match status" value="1"/>
</dbReference>
<dbReference type="Pfam" id="PF00587">
    <property type="entry name" value="tRNA-synt_2b"/>
    <property type="match status" value="1"/>
</dbReference>
<reference evidence="18" key="1">
    <citation type="journal article" date="2013" name="Stand. Genomic Sci.">
        <title>Complete genome sequence of Coriobacterium glomerans type strain (PW2(T)) from the midgut of Pyrrhocoris apterus L. (red soldier bug).</title>
        <authorList>
            <person name="Stackebrandt E."/>
            <person name="Zeytun A."/>
            <person name="Lapidus A."/>
            <person name="Nolan M."/>
            <person name="Lucas S."/>
            <person name="Hammon N."/>
            <person name="Deshpande S."/>
            <person name="Cheng J.F."/>
            <person name="Tapia R."/>
            <person name="Goodwin L.A."/>
            <person name="Pitluck S."/>
            <person name="Liolios K."/>
            <person name="Pagani I."/>
            <person name="Ivanova N."/>
            <person name="Mavromatis K."/>
            <person name="Mikhailova N."/>
            <person name="Huntemann M."/>
            <person name="Pati A."/>
            <person name="Chen A."/>
            <person name="Palaniappan K."/>
            <person name="Chang Y.J."/>
            <person name="Land M."/>
            <person name="Hauser L."/>
            <person name="Rohde M."/>
            <person name="Pukall R."/>
            <person name="Goker M."/>
            <person name="Detter J.C."/>
            <person name="Woyke T."/>
            <person name="Bristow J."/>
            <person name="Eisen J.A."/>
            <person name="Markowitz V."/>
            <person name="Hugenholtz P."/>
            <person name="Kyrpides N.C."/>
            <person name="Klenk H.P."/>
        </authorList>
    </citation>
    <scope>NUCLEOTIDE SEQUENCE</scope>
    <source>
        <strain evidence="18">ATCC 49209 / DSM 20642 / JCM 10262 / PW2</strain>
    </source>
</reference>
<evidence type="ECO:0000313" key="17">
    <source>
        <dbReference type="EMBL" id="AEB06928.1"/>
    </source>
</evidence>
<dbReference type="InterPro" id="IPR033728">
    <property type="entry name" value="ThrRS_core"/>
</dbReference>
<feature type="domain" description="TGS" evidence="16">
    <location>
        <begin position="3"/>
        <end position="64"/>
    </location>
</feature>
<dbReference type="GO" id="GO:0005737">
    <property type="term" value="C:cytoplasm"/>
    <property type="evidence" value="ECO:0007669"/>
    <property type="project" value="UniProtKB-SubCell"/>
</dbReference>
<dbReference type="SUPFAM" id="SSF55186">
    <property type="entry name" value="ThrRS/AlaRS common domain"/>
    <property type="match status" value="1"/>
</dbReference>
<dbReference type="CDD" id="cd00860">
    <property type="entry name" value="ThrRS_anticodon"/>
    <property type="match status" value="1"/>
</dbReference>
<dbReference type="HOGENOM" id="CLU_008554_0_1_11"/>
<dbReference type="GO" id="GO:0046872">
    <property type="term" value="F:metal ion binding"/>
    <property type="evidence" value="ECO:0007669"/>
    <property type="project" value="UniProtKB-KW"/>
</dbReference>
<dbReference type="InterPro" id="IPR004095">
    <property type="entry name" value="TGS"/>
</dbReference>
<dbReference type="GO" id="GO:0000049">
    <property type="term" value="F:tRNA binding"/>
    <property type="evidence" value="ECO:0007669"/>
    <property type="project" value="UniProtKB-KW"/>
</dbReference>
<accession>F2N7N6</accession>
<keyword evidence="10 14" id="KW-0694">RNA-binding</keyword>
<sequence length="643" mass="72106">MRDQISVRLPDGSQRELPAESTLADLAASIGAGLARAALAGKVNGEIVDLARPLACGDEVEILTNRSGADALAVLRHSAAHILAAAMAHLYGDVVFGTGPAIEDGFYYDMRLPRSISPDDFSTIEAEMKKIVAADLPFVREEVGYDEARRLLADQPLKLELIAEHEANGDALTIYRVGDFIDLCAGPHLSSTGMLKAFSLTKLAGAYWRANADNEMLTRLYGTAFFSKRDLEEHLFRLEEAAKRDHKKLGRELGIFTMFDEAGPGLPLYLPAGARVIRLMETWLSRELYRRGYQEVITPHIYKSDVWKTSGHYGYYRDNMYFFNINEGTAEEPRLSEFGVKPMNCPGHVLIYKNDLHSYRELPIRYFEFGTVYRHELSGAVNGLFRARGFTQDDAHVFCREDQVIDEIDSIMDTVDFIMGTFELPYTCEISTRPDKSIGGDDMWEKAERFLAEALDRRGIPFEINAGDGAFYGPKIDVKVKDSLGRTWQCSTIQVDFNLPERFDLSYRTADNDELRPWMLHRAIFGSIDRFLGIVIEHTAGNFPLWLAPVQCAIIPIADRHLDYACEIKRLIEAAGGRAEVAEHNEPMRAKIARAEAKKVPYMLVVGDKEAAARTVSVREHSEGDRGSMPIDEFLSIIEAARV</sequence>